<keyword evidence="3" id="KW-1185">Reference proteome</keyword>
<evidence type="ECO:0000256" key="1">
    <source>
        <dbReference type="SAM" id="MobiDB-lite"/>
    </source>
</evidence>
<dbReference type="Proteomes" id="UP000479000">
    <property type="component" value="Unassembled WGS sequence"/>
</dbReference>
<dbReference type="EMBL" id="CADCXU010027020">
    <property type="protein sequence ID" value="CAB0013808.1"/>
    <property type="molecule type" value="Genomic_DNA"/>
</dbReference>
<sequence length="253" mass="28945">MYTMVTMAEERRRRRWPGQRAGKRGDATARVNNHFAPARENYPCGRNGQEIFSSFRLLVDILLRKAFCRKCVNRPIGFLDGIGVSRPSPTASTDNFRLMMLLGLHNGSPAHAHMPLHFRSIRYLRAFQMIETIFFENFFEGSRAALHAPLRRLMTAGRLRLARAEWRAEMSQLAESKAPDECVLVLRACTVRSYVNLKKYPRILQGITKILSSRTSKSNRYHSTHEWIPLLEGEVGGSRNSVLTSRAPRVVNM</sequence>
<dbReference type="AlphaFoldDB" id="A0A6H5H7R1"/>
<evidence type="ECO:0000313" key="3">
    <source>
        <dbReference type="Proteomes" id="UP000479000"/>
    </source>
</evidence>
<organism evidence="2 3">
    <name type="scientific">Nesidiocoris tenuis</name>
    <dbReference type="NCBI Taxonomy" id="355587"/>
    <lineage>
        <taxon>Eukaryota</taxon>
        <taxon>Metazoa</taxon>
        <taxon>Ecdysozoa</taxon>
        <taxon>Arthropoda</taxon>
        <taxon>Hexapoda</taxon>
        <taxon>Insecta</taxon>
        <taxon>Pterygota</taxon>
        <taxon>Neoptera</taxon>
        <taxon>Paraneoptera</taxon>
        <taxon>Hemiptera</taxon>
        <taxon>Heteroptera</taxon>
        <taxon>Panheteroptera</taxon>
        <taxon>Cimicomorpha</taxon>
        <taxon>Miridae</taxon>
        <taxon>Dicyphina</taxon>
        <taxon>Nesidiocoris</taxon>
    </lineage>
</organism>
<gene>
    <name evidence="2" type="ORF">NTEN_LOCUS18361</name>
</gene>
<reference evidence="2 3" key="1">
    <citation type="submission" date="2020-02" db="EMBL/GenBank/DDBJ databases">
        <authorList>
            <person name="Ferguson B K."/>
        </authorList>
    </citation>
    <scope>NUCLEOTIDE SEQUENCE [LARGE SCALE GENOMIC DNA]</scope>
</reference>
<evidence type="ECO:0000313" key="2">
    <source>
        <dbReference type="EMBL" id="CAB0013808.1"/>
    </source>
</evidence>
<name>A0A6H5H7R1_9HEMI</name>
<accession>A0A6H5H7R1</accession>
<protein>
    <submittedName>
        <fullName evidence="2">Uncharacterized protein</fullName>
    </submittedName>
</protein>
<feature type="region of interest" description="Disordered" evidence="1">
    <location>
        <begin position="1"/>
        <end position="26"/>
    </location>
</feature>
<proteinExistence type="predicted"/>